<evidence type="ECO:0000256" key="14">
    <source>
        <dbReference type="ARBA" id="ARBA00023134"/>
    </source>
</evidence>
<evidence type="ECO:0000256" key="5">
    <source>
        <dbReference type="ARBA" id="ARBA00022475"/>
    </source>
</evidence>
<evidence type="ECO:0000256" key="6">
    <source>
        <dbReference type="ARBA" id="ARBA00022481"/>
    </source>
</evidence>
<dbReference type="FunFam" id="1.20.120.1240:FF:000019">
    <property type="entry name" value="Dynamin 2"/>
    <property type="match status" value="1"/>
</dbReference>
<comment type="similarity">
    <text evidence="23">Belongs to the TRAFAC class dynamin-like GTPase superfamily. Dynamin/Fzo/YdjA family.</text>
</comment>
<dbReference type="GO" id="GO:0042583">
    <property type="term" value="C:chromaffin granule"/>
    <property type="evidence" value="ECO:0007669"/>
    <property type="project" value="UniProtKB-SubCell"/>
</dbReference>
<feature type="domain" description="Dynamin-type G" evidence="27">
    <location>
        <begin position="28"/>
        <end position="294"/>
    </location>
</feature>
<dbReference type="InterPro" id="IPR045063">
    <property type="entry name" value="Dynamin_N"/>
</dbReference>
<dbReference type="InterPro" id="IPR019762">
    <property type="entry name" value="Dynamin_GTPase_CS"/>
</dbReference>
<dbReference type="GeneID" id="103090124"/>
<feature type="domain" description="GED" evidence="26">
    <location>
        <begin position="659"/>
        <end position="750"/>
    </location>
</feature>
<keyword evidence="9" id="KW-0493">Microtubule</keyword>
<evidence type="ECO:0000256" key="22">
    <source>
        <dbReference type="ARBA" id="ARBA00073713"/>
    </source>
</evidence>
<dbReference type="GO" id="GO:0016185">
    <property type="term" value="P:synaptic vesicle budding from presynaptic endocytic zone membrane"/>
    <property type="evidence" value="ECO:0007669"/>
    <property type="project" value="TreeGrafter"/>
</dbReference>
<evidence type="ECO:0000256" key="8">
    <source>
        <dbReference type="ARBA" id="ARBA00022583"/>
    </source>
</evidence>
<evidence type="ECO:0000256" key="17">
    <source>
        <dbReference type="ARBA" id="ARBA00023176"/>
    </source>
</evidence>
<dbReference type="GO" id="GO:0005886">
    <property type="term" value="C:plasma membrane"/>
    <property type="evidence" value="ECO:0007669"/>
    <property type="project" value="UniProtKB-SubCell"/>
</dbReference>
<sequence>MGNRGMEDLIPLVNRLQDAFSAIGQNADLDLPQIAVVGGQSAGKSSVLENFVGRDFLPRGSGIVTRRPLVLQLVNATTEYAEFLHCKGKKFTDFEEVRLEIEAETDRVTGTNKGISPVPINLRVYSPHVLNLTLVDLPGMTKVPVGDQPPDIEFQIRDMLMQFVTKENCLILAVSPANSDLANSDALKVAKEVDPQGQRTIGVITKLDLMDEGTDARDVLENKLLPLRRGYIGVVNRSQKDIDGKKDITAALAAERKFFLSHPSYRHLADRMGTPYLQKVLNQQLTNHIRDTLPGLRNKLQSQLLSIEKEVEEYKNFRPDDPARKTKALLQMVQQFAVDFEKRIEGSGDQIDTYELSGGARINRIFHERFPFELVKMEFDEKELRREISYAIKNIHGIRTGLFTPDLAFEATVKKQVQKLKEPSIKCVDMVVSELTTTIRKCSEKLQQYPRLREEMERIVTTHIREREGRTKEQVMLLIDIELAYMNTNHEDFIGFANAQQRSNQMNKKKASGNQDEILVIRKGWLTINNIGIMKGGSKEYWFVLTAENLSWYKDDEEKEKKYMLSVDNLKVRDVEKGFMSSKHIFALFNTEQRNVYKDYRQLELACETQEEVDSWKASFLRAGVYPERVGDKEKASETEENGSDNFMHSMDPQLERQVETIRNLVDSYMAIVNKTVRDLMPKTIMHLMINNTKEFIFSELLANLYSCGDQNTLMEESAEQAQRRDEMLRMYHALKEALSIIGDINTTTVSTPMPPPVDDSWLQVQSVPAGRRSPTSSPTPQRRAPAVPPARPGSRGPAPGPPPAGSALGGAPPVPSRPGASPDPFGPPPQVPSRPNRAPPGVPRITISDP</sequence>
<keyword evidence="19" id="KW-0968">Cytoplasmic vesicle</keyword>
<dbReference type="RefSeq" id="XP_007471826.1">
    <property type="nucleotide sequence ID" value="XM_007471764.1"/>
</dbReference>
<evidence type="ECO:0000256" key="15">
    <source>
        <dbReference type="ARBA" id="ARBA00023136"/>
    </source>
</evidence>
<proteinExistence type="inferred from homology"/>
<evidence type="ECO:0000259" key="27">
    <source>
        <dbReference type="PROSITE" id="PS51718"/>
    </source>
</evidence>
<dbReference type="InterPro" id="IPR027417">
    <property type="entry name" value="P-loop_NTPase"/>
</dbReference>
<dbReference type="PRINTS" id="PR00195">
    <property type="entry name" value="DYNAMIN"/>
</dbReference>
<dbReference type="GO" id="GO:0005905">
    <property type="term" value="C:clathrin-coated pit"/>
    <property type="evidence" value="ECO:0007669"/>
    <property type="project" value="UniProtKB-SubCell"/>
</dbReference>
<gene>
    <name evidence="29" type="primary">DNM1</name>
</gene>
<evidence type="ECO:0000256" key="3">
    <source>
        <dbReference type="ARBA" id="ARBA00004600"/>
    </source>
</evidence>
<dbReference type="CTD" id="1759"/>
<evidence type="ECO:0000256" key="18">
    <source>
        <dbReference type="ARBA" id="ARBA00023273"/>
    </source>
</evidence>
<dbReference type="GO" id="GO:0098793">
    <property type="term" value="C:presynapse"/>
    <property type="evidence" value="ECO:0007669"/>
    <property type="project" value="UniProtKB-SubCell"/>
</dbReference>
<evidence type="ECO:0000256" key="20">
    <source>
        <dbReference type="ARBA" id="ARBA00034106"/>
    </source>
</evidence>
<dbReference type="Pfam" id="PF00169">
    <property type="entry name" value="PH"/>
    <property type="match status" value="1"/>
</dbReference>
<dbReference type="SUPFAM" id="SSF52540">
    <property type="entry name" value="P-loop containing nucleoside triphosphate hydrolases"/>
    <property type="match status" value="1"/>
</dbReference>
<dbReference type="Pfam" id="PF00350">
    <property type="entry name" value="Dynamin_N"/>
    <property type="match status" value="1"/>
</dbReference>
<dbReference type="SMART" id="SM00053">
    <property type="entry name" value="DYNc"/>
    <property type="match status" value="1"/>
</dbReference>
<keyword evidence="7" id="KW-0597">Phosphoprotein</keyword>
<dbReference type="SMART" id="SM00302">
    <property type="entry name" value="GED"/>
    <property type="match status" value="1"/>
</dbReference>
<keyword evidence="8" id="KW-0254">Endocytosis</keyword>
<dbReference type="Pfam" id="PF02212">
    <property type="entry name" value="GED"/>
    <property type="match status" value="1"/>
</dbReference>
<dbReference type="FunFam" id="1.20.120.1240:FF:000014">
    <property type="entry name" value="Dynamin 2b"/>
    <property type="match status" value="1"/>
</dbReference>
<evidence type="ECO:0000256" key="21">
    <source>
        <dbReference type="ARBA" id="ARBA00050873"/>
    </source>
</evidence>
<evidence type="ECO:0000256" key="19">
    <source>
        <dbReference type="ARBA" id="ARBA00023329"/>
    </source>
</evidence>
<keyword evidence="12" id="KW-0770">Synapse</keyword>
<keyword evidence="18" id="KW-0966">Cell projection</keyword>
<dbReference type="FunFam" id="2.30.29.30:FF:000555">
    <property type="entry name" value="dynamin-1-like isoform X1"/>
    <property type="match status" value="1"/>
</dbReference>
<comment type="catalytic activity">
    <reaction evidence="21">
        <text>GTP + H2O = GDP + phosphate + H(+)</text>
        <dbReference type="Rhea" id="RHEA:19669"/>
        <dbReference type="ChEBI" id="CHEBI:15377"/>
        <dbReference type="ChEBI" id="CHEBI:15378"/>
        <dbReference type="ChEBI" id="CHEBI:37565"/>
        <dbReference type="ChEBI" id="CHEBI:43474"/>
        <dbReference type="ChEBI" id="CHEBI:58189"/>
        <dbReference type="EC" id="3.6.5.5"/>
    </reaction>
    <physiologicalReaction direction="left-to-right" evidence="21">
        <dbReference type="Rhea" id="RHEA:19670"/>
    </physiologicalReaction>
</comment>
<evidence type="ECO:0000256" key="11">
    <source>
        <dbReference type="ARBA" id="ARBA00022801"/>
    </source>
</evidence>
<dbReference type="CDD" id="cd01256">
    <property type="entry name" value="PH_dynamin"/>
    <property type="match status" value="1"/>
</dbReference>
<keyword evidence="10 23" id="KW-0547">Nucleotide-binding</keyword>
<protein>
    <recommendedName>
        <fullName evidence="22">Dynamin-1</fullName>
        <ecNumber evidence="4">3.6.5.5</ecNumber>
    </recommendedName>
</protein>
<dbReference type="PANTHER" id="PTHR11566">
    <property type="entry name" value="DYNAMIN"/>
    <property type="match status" value="1"/>
</dbReference>
<dbReference type="Gene3D" id="2.30.29.30">
    <property type="entry name" value="Pleckstrin-homology domain (PH domain)/Phosphotyrosine-binding domain (PTB)"/>
    <property type="match status" value="1"/>
</dbReference>
<evidence type="ECO:0000256" key="23">
    <source>
        <dbReference type="RuleBase" id="RU003932"/>
    </source>
</evidence>
<evidence type="ECO:0000259" key="25">
    <source>
        <dbReference type="PROSITE" id="PS50003"/>
    </source>
</evidence>
<keyword evidence="14 23" id="KW-0342">GTP-binding</keyword>
<evidence type="ECO:0000256" key="16">
    <source>
        <dbReference type="ARBA" id="ARBA00023175"/>
    </source>
</evidence>
<dbReference type="PANTHER" id="PTHR11566:SF32">
    <property type="entry name" value="DYNAMIN-1"/>
    <property type="match status" value="1"/>
</dbReference>
<keyword evidence="6" id="KW-0488">Methylation</keyword>
<evidence type="ECO:0000256" key="4">
    <source>
        <dbReference type="ARBA" id="ARBA00011980"/>
    </source>
</evidence>
<dbReference type="GO" id="GO:0031623">
    <property type="term" value="P:receptor internalization"/>
    <property type="evidence" value="ECO:0007669"/>
    <property type="project" value="TreeGrafter"/>
</dbReference>
<dbReference type="InterPro" id="IPR020850">
    <property type="entry name" value="GED_dom"/>
</dbReference>
<dbReference type="CDD" id="cd08771">
    <property type="entry name" value="DLP_1"/>
    <property type="match status" value="1"/>
</dbReference>
<evidence type="ECO:0000313" key="28">
    <source>
        <dbReference type="Proteomes" id="UP000265300"/>
    </source>
</evidence>
<evidence type="ECO:0000256" key="9">
    <source>
        <dbReference type="ARBA" id="ARBA00022701"/>
    </source>
</evidence>
<dbReference type="Gene3D" id="1.20.120.1240">
    <property type="entry name" value="Dynamin, middle domain"/>
    <property type="match status" value="1"/>
</dbReference>
<dbReference type="EC" id="3.6.5.5" evidence="4"/>
<dbReference type="GO" id="GO:0005874">
    <property type="term" value="C:microtubule"/>
    <property type="evidence" value="ECO:0007669"/>
    <property type="project" value="UniProtKB-KW"/>
</dbReference>
<name>A0A340YDS2_LIPVE</name>
<evidence type="ECO:0000256" key="13">
    <source>
        <dbReference type="ARBA" id="ARBA00023074"/>
    </source>
</evidence>
<dbReference type="InterPro" id="IPR000375">
    <property type="entry name" value="Dynamin_stalk"/>
</dbReference>
<evidence type="ECO:0000256" key="12">
    <source>
        <dbReference type="ARBA" id="ARBA00023018"/>
    </source>
</evidence>
<keyword evidence="5" id="KW-1003">Cell membrane</keyword>
<feature type="compositionally biased region" description="Pro residues" evidence="24">
    <location>
        <begin position="825"/>
        <end position="843"/>
    </location>
</feature>
<keyword evidence="16" id="KW-0505">Motor protein</keyword>
<dbReference type="PROSITE" id="PS00410">
    <property type="entry name" value="G_DYNAMIN_1"/>
    <property type="match status" value="1"/>
</dbReference>
<evidence type="ECO:0000313" key="29">
    <source>
        <dbReference type="RefSeq" id="XP_007471826.1"/>
    </source>
</evidence>
<evidence type="ECO:0000256" key="24">
    <source>
        <dbReference type="SAM" id="MobiDB-lite"/>
    </source>
</evidence>
<dbReference type="GO" id="GO:0005525">
    <property type="term" value="F:GTP binding"/>
    <property type="evidence" value="ECO:0007669"/>
    <property type="project" value="UniProtKB-KW"/>
</dbReference>
<dbReference type="InterPro" id="IPR001849">
    <property type="entry name" value="PH_domain"/>
</dbReference>
<dbReference type="InterPro" id="IPR011993">
    <property type="entry name" value="PH-like_dom_sf"/>
</dbReference>
<dbReference type="Gene3D" id="3.40.50.300">
    <property type="entry name" value="P-loop containing nucleotide triphosphate hydrolases"/>
    <property type="match status" value="1"/>
</dbReference>
<dbReference type="InterPro" id="IPR022812">
    <property type="entry name" value="Dynamin"/>
</dbReference>
<keyword evidence="17" id="KW-0168">Coated pit</keyword>
<feature type="domain" description="PH" evidence="25">
    <location>
        <begin position="519"/>
        <end position="625"/>
    </location>
</feature>
<evidence type="ECO:0000256" key="1">
    <source>
        <dbReference type="ARBA" id="ARBA00004236"/>
    </source>
</evidence>
<evidence type="ECO:0000259" key="26">
    <source>
        <dbReference type="PROSITE" id="PS51388"/>
    </source>
</evidence>
<dbReference type="SUPFAM" id="SSF50729">
    <property type="entry name" value="PH domain-like"/>
    <property type="match status" value="1"/>
</dbReference>
<reference evidence="29" key="1">
    <citation type="submission" date="2025-08" db="UniProtKB">
        <authorList>
            <consortium name="RefSeq"/>
        </authorList>
    </citation>
    <scope>IDENTIFICATION</scope>
</reference>
<keyword evidence="28" id="KW-1185">Reference proteome</keyword>
<dbReference type="InterPro" id="IPR030381">
    <property type="entry name" value="G_DYNAMIN_dom"/>
</dbReference>
<dbReference type="AlphaFoldDB" id="A0A340YDS2"/>
<feature type="region of interest" description="Disordered" evidence="24">
    <location>
        <begin position="767"/>
        <end position="851"/>
    </location>
</feature>
<keyword evidence="13" id="KW-0944">Nitration</keyword>
<dbReference type="Pfam" id="PF01031">
    <property type="entry name" value="Dynamin_M"/>
    <property type="match status" value="1"/>
</dbReference>
<accession>A0A340YDS2</accession>
<dbReference type="SMART" id="SM00233">
    <property type="entry name" value="PH"/>
    <property type="match status" value="1"/>
</dbReference>
<dbReference type="Proteomes" id="UP000265300">
    <property type="component" value="Unplaced"/>
</dbReference>
<dbReference type="InterPro" id="IPR003130">
    <property type="entry name" value="GED"/>
</dbReference>
<dbReference type="GO" id="GO:0008017">
    <property type="term" value="F:microtubule binding"/>
    <property type="evidence" value="ECO:0007669"/>
    <property type="project" value="TreeGrafter"/>
</dbReference>
<dbReference type="PROSITE" id="PS50003">
    <property type="entry name" value="PH_DOMAIN"/>
    <property type="match status" value="1"/>
</dbReference>
<dbReference type="FunFam" id="3.40.50.300:FF:000045">
    <property type="entry name" value="dynamin-1 isoform X2"/>
    <property type="match status" value="1"/>
</dbReference>
<dbReference type="PROSITE" id="PS51388">
    <property type="entry name" value="GED"/>
    <property type="match status" value="1"/>
</dbReference>
<organism evidence="28 29">
    <name type="scientific">Lipotes vexillifer</name>
    <name type="common">Yangtze river dolphin</name>
    <dbReference type="NCBI Taxonomy" id="118797"/>
    <lineage>
        <taxon>Eukaryota</taxon>
        <taxon>Metazoa</taxon>
        <taxon>Chordata</taxon>
        <taxon>Craniata</taxon>
        <taxon>Vertebrata</taxon>
        <taxon>Euteleostomi</taxon>
        <taxon>Mammalia</taxon>
        <taxon>Eutheria</taxon>
        <taxon>Laurasiatheria</taxon>
        <taxon>Artiodactyla</taxon>
        <taxon>Whippomorpha</taxon>
        <taxon>Cetacea</taxon>
        <taxon>Odontoceti</taxon>
        <taxon>Lipotidae</taxon>
        <taxon>Lipotes</taxon>
    </lineage>
</organism>
<dbReference type="GO" id="GO:0003924">
    <property type="term" value="F:GTPase activity"/>
    <property type="evidence" value="ECO:0007669"/>
    <property type="project" value="InterPro"/>
</dbReference>
<dbReference type="PROSITE" id="PS51718">
    <property type="entry name" value="G_DYNAMIN_2"/>
    <property type="match status" value="1"/>
</dbReference>
<evidence type="ECO:0000256" key="2">
    <source>
        <dbReference type="ARBA" id="ARBA00004248"/>
    </source>
</evidence>
<evidence type="ECO:0000256" key="10">
    <source>
        <dbReference type="ARBA" id="ARBA00022741"/>
    </source>
</evidence>
<keyword evidence="11" id="KW-0378">Hydrolase</keyword>
<evidence type="ECO:0000256" key="7">
    <source>
        <dbReference type="ARBA" id="ARBA00022553"/>
    </source>
</evidence>
<dbReference type="InterPro" id="IPR001401">
    <property type="entry name" value="Dynamin_GTPase"/>
</dbReference>
<keyword evidence="15" id="KW-0472">Membrane</keyword>
<comment type="subcellular location">
    <subcellularLocation>
        <location evidence="1">Cell membrane</location>
    </subcellularLocation>
    <subcellularLocation>
        <location evidence="2">Cytoplasmic vesicle</location>
        <location evidence="2">Secretory vesicle</location>
        <location evidence="2">Chromaffin granule</location>
    </subcellularLocation>
    <subcellularLocation>
        <location evidence="3">Membrane</location>
        <location evidence="3">Clathrin-coated pit</location>
    </subcellularLocation>
    <subcellularLocation>
        <location evidence="20">Presynapse</location>
    </subcellularLocation>
</comment>